<dbReference type="InterPro" id="IPR018110">
    <property type="entry name" value="Mandel_Rmase/mucon_lact_enz_CS"/>
</dbReference>
<dbReference type="OrthoDB" id="8609034at2"/>
<proteinExistence type="predicted"/>
<evidence type="ECO:0000256" key="1">
    <source>
        <dbReference type="ARBA" id="ARBA00001946"/>
    </source>
</evidence>
<reference evidence="5 6" key="1">
    <citation type="submission" date="2019-07" db="EMBL/GenBank/DDBJ databases">
        <title>Caenimonas sedimenti sp. nov., isolated from activated sludge.</title>
        <authorList>
            <person name="Xu J."/>
        </authorList>
    </citation>
    <scope>NUCLEOTIDE SEQUENCE [LARGE SCALE GENOMIC DNA]</scope>
    <source>
        <strain evidence="5 6">HX-9-20</strain>
    </source>
</reference>
<accession>A0A562ZMV8</accession>
<dbReference type="InterPro" id="IPR036849">
    <property type="entry name" value="Enolase-like_C_sf"/>
</dbReference>
<dbReference type="SFLD" id="SFLDG00179">
    <property type="entry name" value="mandelate_racemase"/>
    <property type="match status" value="1"/>
</dbReference>
<dbReference type="SFLD" id="SFLDS00001">
    <property type="entry name" value="Enolase"/>
    <property type="match status" value="1"/>
</dbReference>
<feature type="domain" description="Mandelate racemase/muconate lactonizing enzyme C-terminal" evidence="4">
    <location>
        <begin position="141"/>
        <end position="238"/>
    </location>
</feature>
<evidence type="ECO:0000256" key="3">
    <source>
        <dbReference type="ARBA" id="ARBA00022842"/>
    </source>
</evidence>
<dbReference type="SMART" id="SM00922">
    <property type="entry name" value="MR_MLE"/>
    <property type="match status" value="1"/>
</dbReference>
<sequence length="355" mass="37809">MKITRFDVRSVRVPMPPHRTASGVVEASPLVLLTVHTDTGAPGHSITFTYTPAALKPAAELMRNCEALVQGQPLAPATLWDQLHARFRLLGTQGLVGMVLAGIDMALWDALARSQGLPLHSLLGAAARPVRAYGGVGFDGVAGSAQAAEAWARQGLPGVKAKIGYPTLEEDIAVVRAMREAVGPGVALMVDYNQSLDATEAQRRLRALDAEGLHWIEEPVLAHDYAALASLAQATATPLQAGENWWGPLDFRHAFNAGVRDNVMPDVMKGGGVTGWLRVAAMAQVYGTPLSSHLWPEVSAHLLLASPTGAWLEYADWWNPVLKDPLRLEDGHAVVNAAPGSGIEFNPAAVEEFAA</sequence>
<dbReference type="EMBL" id="VOBQ01000014">
    <property type="protein sequence ID" value="TWO69686.1"/>
    <property type="molecule type" value="Genomic_DNA"/>
</dbReference>
<evidence type="ECO:0000256" key="2">
    <source>
        <dbReference type="ARBA" id="ARBA00022723"/>
    </source>
</evidence>
<dbReference type="AlphaFoldDB" id="A0A562ZMV8"/>
<dbReference type="Gene3D" id="3.30.390.10">
    <property type="entry name" value="Enolase-like, N-terminal domain"/>
    <property type="match status" value="1"/>
</dbReference>
<dbReference type="InterPro" id="IPR046945">
    <property type="entry name" value="RHMD-like"/>
</dbReference>
<dbReference type="GO" id="GO:0009063">
    <property type="term" value="P:amino acid catabolic process"/>
    <property type="evidence" value="ECO:0007669"/>
    <property type="project" value="InterPro"/>
</dbReference>
<dbReference type="SUPFAM" id="SSF54826">
    <property type="entry name" value="Enolase N-terminal domain-like"/>
    <property type="match status" value="1"/>
</dbReference>
<dbReference type="GO" id="GO:0016836">
    <property type="term" value="F:hydro-lyase activity"/>
    <property type="evidence" value="ECO:0007669"/>
    <property type="project" value="TreeGrafter"/>
</dbReference>
<dbReference type="PANTHER" id="PTHR13794">
    <property type="entry name" value="ENOLASE SUPERFAMILY, MANDELATE RACEMASE"/>
    <property type="match status" value="1"/>
</dbReference>
<keyword evidence="2" id="KW-0479">Metal-binding</keyword>
<comment type="cofactor">
    <cofactor evidence="1">
        <name>Mg(2+)</name>
        <dbReference type="ChEBI" id="CHEBI:18420"/>
    </cofactor>
</comment>
<dbReference type="InterPro" id="IPR029017">
    <property type="entry name" value="Enolase-like_N"/>
</dbReference>
<dbReference type="PANTHER" id="PTHR13794:SF58">
    <property type="entry name" value="MITOCHONDRIAL ENOLASE SUPERFAMILY MEMBER 1"/>
    <property type="match status" value="1"/>
</dbReference>
<comment type="caution">
    <text evidence="5">The sequence shown here is derived from an EMBL/GenBank/DDBJ whole genome shotgun (WGS) entry which is preliminary data.</text>
</comment>
<evidence type="ECO:0000313" key="6">
    <source>
        <dbReference type="Proteomes" id="UP000318199"/>
    </source>
</evidence>
<dbReference type="InterPro" id="IPR013342">
    <property type="entry name" value="Mandelate_racemase_C"/>
</dbReference>
<dbReference type="InterPro" id="IPR013341">
    <property type="entry name" value="Mandelate_racemase_N_dom"/>
</dbReference>
<dbReference type="Pfam" id="PF13378">
    <property type="entry name" value="MR_MLE_C"/>
    <property type="match status" value="1"/>
</dbReference>
<evidence type="ECO:0000259" key="4">
    <source>
        <dbReference type="SMART" id="SM00922"/>
    </source>
</evidence>
<dbReference type="InterPro" id="IPR029065">
    <property type="entry name" value="Enolase_C-like"/>
</dbReference>
<dbReference type="PROSITE" id="PS00909">
    <property type="entry name" value="MR_MLE_2"/>
    <property type="match status" value="1"/>
</dbReference>
<dbReference type="Proteomes" id="UP000318199">
    <property type="component" value="Unassembled WGS sequence"/>
</dbReference>
<dbReference type="Pfam" id="PF02746">
    <property type="entry name" value="MR_MLE_N"/>
    <property type="match status" value="1"/>
</dbReference>
<keyword evidence="3" id="KW-0460">Magnesium</keyword>
<dbReference type="GO" id="GO:0000287">
    <property type="term" value="F:magnesium ion binding"/>
    <property type="evidence" value="ECO:0007669"/>
    <property type="project" value="TreeGrafter"/>
</dbReference>
<name>A0A562ZMV8_9BURK</name>
<organism evidence="5 6">
    <name type="scientific">Caenimonas sedimenti</name>
    <dbReference type="NCBI Taxonomy" id="2596921"/>
    <lineage>
        <taxon>Bacteria</taxon>
        <taxon>Pseudomonadati</taxon>
        <taxon>Pseudomonadota</taxon>
        <taxon>Betaproteobacteria</taxon>
        <taxon>Burkholderiales</taxon>
        <taxon>Comamonadaceae</taxon>
        <taxon>Caenimonas</taxon>
    </lineage>
</organism>
<dbReference type="Gene3D" id="3.20.20.120">
    <property type="entry name" value="Enolase-like C-terminal domain"/>
    <property type="match status" value="1"/>
</dbReference>
<protein>
    <submittedName>
        <fullName evidence="5">Mandelate racemase</fullName>
    </submittedName>
</protein>
<evidence type="ECO:0000313" key="5">
    <source>
        <dbReference type="EMBL" id="TWO69686.1"/>
    </source>
</evidence>
<dbReference type="SUPFAM" id="SSF51604">
    <property type="entry name" value="Enolase C-terminal domain-like"/>
    <property type="match status" value="1"/>
</dbReference>
<keyword evidence="6" id="KW-1185">Reference proteome</keyword>
<dbReference type="GO" id="GO:0016052">
    <property type="term" value="P:carbohydrate catabolic process"/>
    <property type="evidence" value="ECO:0007669"/>
    <property type="project" value="TreeGrafter"/>
</dbReference>
<dbReference type="RefSeq" id="WP_145894402.1">
    <property type="nucleotide sequence ID" value="NZ_VOBQ01000014.1"/>
</dbReference>
<gene>
    <name evidence="5" type="ORF">FN976_17815</name>
</gene>